<evidence type="ECO:0000313" key="3">
    <source>
        <dbReference type="Proteomes" id="UP000735302"/>
    </source>
</evidence>
<feature type="region of interest" description="Disordered" evidence="1">
    <location>
        <begin position="1"/>
        <end position="84"/>
    </location>
</feature>
<protein>
    <submittedName>
        <fullName evidence="2">Uncharacterized protein</fullName>
    </submittedName>
</protein>
<dbReference type="Proteomes" id="UP000735302">
    <property type="component" value="Unassembled WGS sequence"/>
</dbReference>
<name>A0AAV4AIH1_9GAST</name>
<dbReference type="EMBL" id="BLXT01003839">
    <property type="protein sequence ID" value="GFO07130.1"/>
    <property type="molecule type" value="Genomic_DNA"/>
</dbReference>
<reference evidence="2 3" key="1">
    <citation type="journal article" date="2021" name="Elife">
        <title>Chloroplast acquisition without the gene transfer in kleptoplastic sea slugs, Plakobranchus ocellatus.</title>
        <authorList>
            <person name="Maeda T."/>
            <person name="Takahashi S."/>
            <person name="Yoshida T."/>
            <person name="Shimamura S."/>
            <person name="Takaki Y."/>
            <person name="Nagai Y."/>
            <person name="Toyoda A."/>
            <person name="Suzuki Y."/>
            <person name="Arimoto A."/>
            <person name="Ishii H."/>
            <person name="Satoh N."/>
            <person name="Nishiyama T."/>
            <person name="Hasebe M."/>
            <person name="Maruyama T."/>
            <person name="Minagawa J."/>
            <person name="Obokata J."/>
            <person name="Shigenobu S."/>
        </authorList>
    </citation>
    <scope>NUCLEOTIDE SEQUENCE [LARGE SCALE GENOMIC DNA]</scope>
</reference>
<gene>
    <name evidence="2" type="ORF">PoB_003363500</name>
</gene>
<evidence type="ECO:0000256" key="1">
    <source>
        <dbReference type="SAM" id="MobiDB-lite"/>
    </source>
</evidence>
<evidence type="ECO:0000313" key="2">
    <source>
        <dbReference type="EMBL" id="GFO07130.1"/>
    </source>
</evidence>
<keyword evidence="3" id="KW-1185">Reference proteome</keyword>
<dbReference type="AlphaFoldDB" id="A0AAV4AIH1"/>
<accession>A0AAV4AIH1</accession>
<comment type="caution">
    <text evidence="2">The sequence shown here is derived from an EMBL/GenBank/DDBJ whole genome shotgun (WGS) entry which is preliminary data.</text>
</comment>
<sequence length="84" mass="9097">MNQEWICKKRKIESVSSSKTKSPQQGDLRLSSPPSGQGAGGGTRIRDRRVPADLRVDSLTTLPSTPPSKDKDNSGVPNKLKQVP</sequence>
<proteinExistence type="predicted"/>
<feature type="compositionally biased region" description="Polar residues" evidence="1">
    <location>
        <begin position="14"/>
        <end position="25"/>
    </location>
</feature>
<feature type="compositionally biased region" description="Basic and acidic residues" evidence="1">
    <location>
        <begin position="44"/>
        <end position="56"/>
    </location>
</feature>
<organism evidence="2 3">
    <name type="scientific">Plakobranchus ocellatus</name>
    <dbReference type="NCBI Taxonomy" id="259542"/>
    <lineage>
        <taxon>Eukaryota</taxon>
        <taxon>Metazoa</taxon>
        <taxon>Spiralia</taxon>
        <taxon>Lophotrochozoa</taxon>
        <taxon>Mollusca</taxon>
        <taxon>Gastropoda</taxon>
        <taxon>Heterobranchia</taxon>
        <taxon>Euthyneura</taxon>
        <taxon>Panpulmonata</taxon>
        <taxon>Sacoglossa</taxon>
        <taxon>Placobranchoidea</taxon>
        <taxon>Plakobranchidae</taxon>
        <taxon>Plakobranchus</taxon>
    </lineage>
</organism>